<dbReference type="PANTHER" id="PTHR35272:SF4">
    <property type="entry name" value="THIOL:DISULFIDE INTERCHANGE PROTEIN DSBG"/>
    <property type="match status" value="1"/>
</dbReference>
<evidence type="ECO:0000256" key="3">
    <source>
        <dbReference type="ARBA" id="ARBA00022729"/>
    </source>
</evidence>
<keyword evidence="5" id="KW-1015">Disulfide bond</keyword>
<evidence type="ECO:0000256" key="6">
    <source>
        <dbReference type="ARBA" id="ARBA00023284"/>
    </source>
</evidence>
<dbReference type="AlphaFoldDB" id="A0A914YZD5"/>
<feature type="domain" description="Disulphide bond isomerase DsbC/G N-terminal" evidence="7">
    <location>
        <begin position="44"/>
        <end position="102"/>
    </location>
</feature>
<keyword evidence="3" id="KW-0732">Signal</keyword>
<proteinExistence type="inferred from homology"/>
<dbReference type="InterPro" id="IPR033954">
    <property type="entry name" value="DiS-bond_Isoase_DsbC/G"/>
</dbReference>
<dbReference type="InterPro" id="IPR018950">
    <property type="entry name" value="DiS-bond_isomerase_DsbC/G_N"/>
</dbReference>
<dbReference type="Pfam" id="PF10411">
    <property type="entry name" value="DsbC_N"/>
    <property type="match status" value="1"/>
</dbReference>
<evidence type="ECO:0000256" key="5">
    <source>
        <dbReference type="ARBA" id="ARBA00023157"/>
    </source>
</evidence>
<evidence type="ECO:0000313" key="10">
    <source>
        <dbReference type="WBParaSite" id="PSU_v2.g5863.t1"/>
    </source>
</evidence>
<feature type="domain" description="Thioredoxin-like fold" evidence="8">
    <location>
        <begin position="134"/>
        <end position="261"/>
    </location>
</feature>
<dbReference type="SUPFAM" id="SSF54423">
    <property type="entry name" value="DsbC/DsbG N-terminal domain-like"/>
    <property type="match status" value="1"/>
</dbReference>
<comment type="subcellular location">
    <subcellularLocation>
        <location evidence="1">Periplasm</location>
    </subcellularLocation>
</comment>
<sequence>MTVIGYAFYSTFALTEKDKLMLKKILLLALLPAIAFAEELPAPVKAIEKQGITIIKTFDAPGGMKGYLGKYQDMGVTIYLTPDGKHAISGYMYNEKGENLSNTLIEKEIYAPAGREMWQRMEQSHWLLDGKKDAPVIVYVFADPFCPYCKQFWQQARPWVDSGKVQLRTLLVGVIKPESPATAAAILASKDPAKTWQQYEASGGKLKLNVPANVSTEQMKVLSDNEKLMDDLGANVTPAIYYMSKENTLQQAVGLPDQKTLNIIMGKVMLPTY</sequence>
<dbReference type="Proteomes" id="UP000887577">
    <property type="component" value="Unplaced"/>
</dbReference>
<keyword evidence="6" id="KW-0676">Redox-active center</keyword>
<dbReference type="Gene3D" id="3.10.450.70">
    <property type="entry name" value="Disulphide bond isomerase, DsbC/G, N-terminal"/>
    <property type="match status" value="1"/>
</dbReference>
<dbReference type="SUPFAM" id="SSF52833">
    <property type="entry name" value="Thioredoxin-like"/>
    <property type="match status" value="1"/>
</dbReference>
<dbReference type="CDD" id="cd03020">
    <property type="entry name" value="DsbA_DsbC_DsbG"/>
    <property type="match status" value="1"/>
</dbReference>
<organism evidence="9 10">
    <name type="scientific">Panagrolaimus superbus</name>
    <dbReference type="NCBI Taxonomy" id="310955"/>
    <lineage>
        <taxon>Eukaryota</taxon>
        <taxon>Metazoa</taxon>
        <taxon>Ecdysozoa</taxon>
        <taxon>Nematoda</taxon>
        <taxon>Chromadorea</taxon>
        <taxon>Rhabditida</taxon>
        <taxon>Tylenchina</taxon>
        <taxon>Panagrolaimomorpha</taxon>
        <taxon>Panagrolaimoidea</taxon>
        <taxon>Panagrolaimidae</taxon>
        <taxon>Panagrolaimus</taxon>
    </lineage>
</organism>
<name>A0A914YZD5_9BILA</name>
<protein>
    <submittedName>
        <fullName evidence="10">Thioredoxin-like fold domain-containing protein</fullName>
    </submittedName>
</protein>
<evidence type="ECO:0000313" key="9">
    <source>
        <dbReference type="Proteomes" id="UP000887577"/>
    </source>
</evidence>
<reference evidence="10" key="1">
    <citation type="submission" date="2022-11" db="UniProtKB">
        <authorList>
            <consortium name="WormBaseParasite"/>
        </authorList>
    </citation>
    <scope>IDENTIFICATION</scope>
</reference>
<dbReference type="InterPro" id="IPR009094">
    <property type="entry name" value="DiS-bond_isomerase_DsbC/G_N_sf"/>
</dbReference>
<dbReference type="InterPro" id="IPR012336">
    <property type="entry name" value="Thioredoxin-like_fold"/>
</dbReference>
<dbReference type="InterPro" id="IPR036249">
    <property type="entry name" value="Thioredoxin-like_sf"/>
</dbReference>
<evidence type="ECO:0000259" key="7">
    <source>
        <dbReference type="Pfam" id="PF10411"/>
    </source>
</evidence>
<evidence type="ECO:0000259" key="8">
    <source>
        <dbReference type="Pfam" id="PF13098"/>
    </source>
</evidence>
<dbReference type="PANTHER" id="PTHR35272">
    <property type="entry name" value="THIOL:DISULFIDE INTERCHANGE PROTEIN DSBC-RELATED"/>
    <property type="match status" value="1"/>
</dbReference>
<dbReference type="NCBIfam" id="NF008657">
    <property type="entry name" value="PRK11657.1"/>
    <property type="match status" value="1"/>
</dbReference>
<keyword evidence="4" id="KW-0574">Periplasm</keyword>
<dbReference type="Gene3D" id="3.40.30.10">
    <property type="entry name" value="Glutaredoxin"/>
    <property type="match status" value="1"/>
</dbReference>
<evidence type="ECO:0000256" key="2">
    <source>
        <dbReference type="ARBA" id="ARBA00009813"/>
    </source>
</evidence>
<dbReference type="WBParaSite" id="PSU_v2.g5863.t1">
    <property type="protein sequence ID" value="PSU_v2.g5863.t1"/>
    <property type="gene ID" value="PSU_v2.g5863"/>
</dbReference>
<accession>A0A914YZD5</accession>
<comment type="similarity">
    <text evidence="2">Belongs to the thioredoxin family. DsbC subfamily.</text>
</comment>
<evidence type="ECO:0000256" key="1">
    <source>
        <dbReference type="ARBA" id="ARBA00004418"/>
    </source>
</evidence>
<dbReference type="FunFam" id="3.10.450.70:FF:000002">
    <property type="entry name" value="Thiol:disulfide interchange protein"/>
    <property type="match status" value="1"/>
</dbReference>
<dbReference type="Pfam" id="PF13098">
    <property type="entry name" value="Thioredoxin_2"/>
    <property type="match status" value="1"/>
</dbReference>
<dbReference type="InterPro" id="IPR051470">
    <property type="entry name" value="Thiol:disulfide_interchange"/>
</dbReference>
<evidence type="ECO:0000256" key="4">
    <source>
        <dbReference type="ARBA" id="ARBA00022764"/>
    </source>
</evidence>
<keyword evidence="9" id="KW-1185">Reference proteome</keyword>